<evidence type="ECO:0000259" key="6">
    <source>
        <dbReference type="Pfam" id="PF00327"/>
    </source>
</evidence>
<evidence type="ECO:0000313" key="7">
    <source>
        <dbReference type="EMBL" id="WRS39743.1"/>
    </source>
</evidence>
<dbReference type="InterPro" id="IPR036919">
    <property type="entry name" value="Ribo_uL30_ferredoxin-like_sf"/>
</dbReference>
<dbReference type="Proteomes" id="UP001334732">
    <property type="component" value="Chromosome"/>
</dbReference>
<evidence type="ECO:0000256" key="2">
    <source>
        <dbReference type="ARBA" id="ARBA00011838"/>
    </source>
</evidence>
<keyword evidence="8" id="KW-1185">Reference proteome</keyword>
<proteinExistence type="inferred from homology"/>
<keyword evidence="4 5" id="KW-0687">Ribonucleoprotein</keyword>
<keyword evidence="3 5" id="KW-0689">Ribosomal protein</keyword>
<evidence type="ECO:0000256" key="4">
    <source>
        <dbReference type="ARBA" id="ARBA00023274"/>
    </source>
</evidence>
<protein>
    <recommendedName>
        <fullName evidence="5">Large ribosomal subunit protein uL30</fullName>
    </recommendedName>
</protein>
<comment type="similarity">
    <text evidence="1 5">Belongs to the universal ribosomal protein uL30 family.</text>
</comment>
<evidence type="ECO:0000256" key="5">
    <source>
        <dbReference type="HAMAP-Rule" id="MF_01371"/>
    </source>
</evidence>
<accession>A0ABZ1CL54</accession>
<dbReference type="Pfam" id="PF00327">
    <property type="entry name" value="Ribosomal_L30"/>
    <property type="match status" value="1"/>
</dbReference>
<dbReference type="RefSeq" id="WP_324780274.1">
    <property type="nucleotide sequence ID" value="NZ_CP141769.1"/>
</dbReference>
<dbReference type="PANTHER" id="PTHR15892:SF2">
    <property type="entry name" value="LARGE RIBOSOMAL SUBUNIT PROTEIN UL30M"/>
    <property type="match status" value="1"/>
</dbReference>
<feature type="domain" description="Large ribosomal subunit protein uL30-like ferredoxin-like fold" evidence="6">
    <location>
        <begin position="7"/>
        <end position="57"/>
    </location>
</feature>
<dbReference type="PANTHER" id="PTHR15892">
    <property type="entry name" value="MITOCHONDRIAL RIBOSOMAL PROTEIN L30"/>
    <property type="match status" value="1"/>
</dbReference>
<gene>
    <name evidence="5 7" type="primary">rpmD</name>
    <name evidence="7" type="ORF">VA613_02420</name>
</gene>
<dbReference type="NCBIfam" id="TIGR01308">
    <property type="entry name" value="rpmD_bact"/>
    <property type="match status" value="1"/>
</dbReference>
<dbReference type="PIRSF" id="PIRSF002211">
    <property type="entry name" value="Ribosomal_L30_bac-type"/>
    <property type="match status" value="1"/>
</dbReference>
<evidence type="ECO:0000313" key="8">
    <source>
        <dbReference type="Proteomes" id="UP001334732"/>
    </source>
</evidence>
<reference evidence="7 8" key="1">
    <citation type="submission" date="2023-12" db="EMBL/GenBank/DDBJ databases">
        <title>Thiobacillus sedimentum sp. nov., a chemolithoautotrophic sulfur-oxidizing bacterium isolated from freshwater sediment.</title>
        <authorList>
            <person name="Luo J."/>
            <person name="Dai C."/>
        </authorList>
    </citation>
    <scope>NUCLEOTIDE SEQUENCE [LARGE SCALE GENOMIC DNA]</scope>
    <source>
        <strain evidence="7 8">SCUT-2</strain>
    </source>
</reference>
<dbReference type="InterPro" id="IPR016082">
    <property type="entry name" value="Ribosomal_uL30_ferredoxin-like"/>
</dbReference>
<comment type="subunit">
    <text evidence="2 5">Part of the 50S ribosomal subunit.</text>
</comment>
<dbReference type="SUPFAM" id="SSF55129">
    <property type="entry name" value="Ribosomal protein L30p/L7e"/>
    <property type="match status" value="1"/>
</dbReference>
<dbReference type="HAMAP" id="MF_01371_B">
    <property type="entry name" value="Ribosomal_uL30_B"/>
    <property type="match status" value="1"/>
</dbReference>
<dbReference type="InterPro" id="IPR005996">
    <property type="entry name" value="Ribosomal_uL30_bac-type"/>
</dbReference>
<dbReference type="EMBL" id="CP141769">
    <property type="protein sequence ID" value="WRS39743.1"/>
    <property type="molecule type" value="Genomic_DNA"/>
</dbReference>
<dbReference type="GO" id="GO:0005840">
    <property type="term" value="C:ribosome"/>
    <property type="evidence" value="ECO:0007669"/>
    <property type="project" value="UniProtKB-KW"/>
</dbReference>
<name>A0ABZ1CL54_9PROT</name>
<dbReference type="CDD" id="cd01658">
    <property type="entry name" value="Ribosomal_L30"/>
    <property type="match status" value="1"/>
</dbReference>
<sequence length="61" mass="6730">MSEQKKIKVTLVKSLIGTKAPHRACVRGLGLRRLNHTVEVLDTPANRGMINTVAYLVKCEA</sequence>
<evidence type="ECO:0000256" key="3">
    <source>
        <dbReference type="ARBA" id="ARBA00022980"/>
    </source>
</evidence>
<organism evidence="7 8">
    <name type="scientific">Thiobacillus sedimenti</name>
    <dbReference type="NCBI Taxonomy" id="3110231"/>
    <lineage>
        <taxon>Bacteria</taxon>
        <taxon>Pseudomonadati</taxon>
        <taxon>Pseudomonadota</taxon>
        <taxon>Betaproteobacteria</taxon>
        <taxon>Nitrosomonadales</taxon>
        <taxon>Thiobacillaceae</taxon>
        <taxon>Thiobacillus</taxon>
    </lineage>
</organism>
<dbReference type="Gene3D" id="3.30.1390.20">
    <property type="entry name" value="Ribosomal protein L30, ferredoxin-like fold domain"/>
    <property type="match status" value="1"/>
</dbReference>
<evidence type="ECO:0000256" key="1">
    <source>
        <dbReference type="ARBA" id="ARBA00007594"/>
    </source>
</evidence>